<sequence>GQPMAYRPFGNFQRLSKLFLSHIERLHALSCDFMPCRFHILIIHFV</sequence>
<dbReference type="AlphaFoldDB" id="D4F606"/>
<gene>
    <name evidence="1" type="ORF">EDWATA_02186</name>
</gene>
<dbReference type="EMBL" id="ADGK01000178">
    <property type="protein sequence ID" value="EFE22814.1"/>
    <property type="molecule type" value="Genomic_DNA"/>
</dbReference>
<comment type="caution">
    <text evidence="1">The sequence shown here is derived from an EMBL/GenBank/DDBJ whole genome shotgun (WGS) entry which is preliminary data.</text>
</comment>
<name>D4F606_EDWTA</name>
<protein>
    <submittedName>
        <fullName evidence="1">Uncharacterized protein</fullName>
    </submittedName>
</protein>
<organism evidence="1 2">
    <name type="scientific">Edwardsiella tarda ATCC 23685</name>
    <dbReference type="NCBI Taxonomy" id="500638"/>
    <lineage>
        <taxon>Bacteria</taxon>
        <taxon>Pseudomonadati</taxon>
        <taxon>Pseudomonadota</taxon>
        <taxon>Gammaproteobacteria</taxon>
        <taxon>Enterobacterales</taxon>
        <taxon>Hafniaceae</taxon>
        <taxon>Edwardsiella</taxon>
    </lineage>
</organism>
<dbReference type="Proteomes" id="UP000003692">
    <property type="component" value="Unassembled WGS sequence"/>
</dbReference>
<feature type="non-terminal residue" evidence="1">
    <location>
        <position position="1"/>
    </location>
</feature>
<dbReference type="HOGENOM" id="CLU_3192817_0_0_6"/>
<evidence type="ECO:0000313" key="1">
    <source>
        <dbReference type="EMBL" id="EFE22814.1"/>
    </source>
</evidence>
<reference evidence="1 2" key="1">
    <citation type="submission" date="2010-02" db="EMBL/GenBank/DDBJ databases">
        <authorList>
            <person name="Weinstock G."/>
            <person name="Sodergren E."/>
            <person name="Clifton S."/>
            <person name="Fulton L."/>
            <person name="Fulton B."/>
            <person name="Courtney L."/>
            <person name="Fronick C."/>
            <person name="Harrison M."/>
            <person name="Strong C."/>
            <person name="Farmer C."/>
            <person name="Delahaunty K."/>
            <person name="Markovic C."/>
            <person name="Hall O."/>
            <person name="Minx P."/>
            <person name="Tomlinson C."/>
            <person name="Mitreva M."/>
            <person name="Nelson J."/>
            <person name="Hou S."/>
            <person name="Wollam A."/>
            <person name="Pepin K.H."/>
            <person name="Johnson M."/>
            <person name="Bhonagiri V."/>
            <person name="Zhang X."/>
            <person name="Suruliraj S."/>
            <person name="Warren W."/>
            <person name="Chinwalla A."/>
            <person name="Mardis E.R."/>
            <person name="Wilson R.K."/>
        </authorList>
    </citation>
    <scope>NUCLEOTIDE SEQUENCE [LARGE SCALE GENOMIC DNA]</scope>
    <source>
        <strain evidence="1 2">ATCC 23685</strain>
    </source>
</reference>
<evidence type="ECO:0000313" key="2">
    <source>
        <dbReference type="Proteomes" id="UP000003692"/>
    </source>
</evidence>
<accession>D4F606</accession>
<proteinExistence type="predicted"/>